<dbReference type="FunFam" id="3.30.450.90:FF:000001">
    <property type="entry name" value="Type II secretion system ATPase GspE"/>
    <property type="match status" value="1"/>
</dbReference>
<protein>
    <submittedName>
        <fullName evidence="5">General secretion pathway protein E</fullName>
    </submittedName>
</protein>
<dbReference type="InterPro" id="IPR003593">
    <property type="entry name" value="AAA+_ATPase"/>
</dbReference>
<dbReference type="Gene3D" id="3.30.300.160">
    <property type="entry name" value="Type II secretion system, protein E, N-terminal domain"/>
    <property type="match status" value="1"/>
</dbReference>
<dbReference type="Pfam" id="PF05157">
    <property type="entry name" value="MshEN"/>
    <property type="match status" value="1"/>
</dbReference>
<dbReference type="InterPro" id="IPR027417">
    <property type="entry name" value="P-loop_NTPase"/>
</dbReference>
<comment type="similarity">
    <text evidence="1">Belongs to the GSP E family.</text>
</comment>
<dbReference type="GO" id="GO:0005886">
    <property type="term" value="C:plasma membrane"/>
    <property type="evidence" value="ECO:0007669"/>
    <property type="project" value="TreeGrafter"/>
</dbReference>
<evidence type="ECO:0000256" key="3">
    <source>
        <dbReference type="ARBA" id="ARBA00022840"/>
    </source>
</evidence>
<dbReference type="InterPro" id="IPR001482">
    <property type="entry name" value="T2SS/T4SS_dom"/>
</dbReference>
<evidence type="ECO:0000313" key="6">
    <source>
        <dbReference type="Proteomes" id="UP000549052"/>
    </source>
</evidence>
<comment type="caution">
    <text evidence="5">The sequence shown here is derived from an EMBL/GenBank/DDBJ whole genome shotgun (WGS) entry which is preliminary data.</text>
</comment>
<name>A0A839EV98_9HYPH</name>
<dbReference type="GO" id="GO:0005524">
    <property type="term" value="F:ATP binding"/>
    <property type="evidence" value="ECO:0007669"/>
    <property type="project" value="UniProtKB-KW"/>
</dbReference>
<keyword evidence="2" id="KW-0547">Nucleotide-binding</keyword>
<dbReference type="SMART" id="SM00382">
    <property type="entry name" value="AAA"/>
    <property type="match status" value="1"/>
</dbReference>
<accession>A0A839EV98</accession>
<gene>
    <name evidence="5" type="ORF">FHW16_005773</name>
</gene>
<dbReference type="SUPFAM" id="SSF52540">
    <property type="entry name" value="P-loop containing nucleoside triphosphate hydrolases"/>
    <property type="match status" value="1"/>
</dbReference>
<evidence type="ECO:0000313" key="5">
    <source>
        <dbReference type="EMBL" id="MBA8882025.1"/>
    </source>
</evidence>
<evidence type="ECO:0000256" key="1">
    <source>
        <dbReference type="ARBA" id="ARBA00006611"/>
    </source>
</evidence>
<dbReference type="SUPFAM" id="SSF160246">
    <property type="entry name" value="EspE N-terminal domain-like"/>
    <property type="match status" value="1"/>
</dbReference>
<keyword evidence="6" id="KW-1185">Reference proteome</keyword>
<feature type="domain" description="Bacterial type II secretion system protein E" evidence="4">
    <location>
        <begin position="378"/>
        <end position="392"/>
    </location>
</feature>
<dbReference type="Gene3D" id="3.30.450.90">
    <property type="match status" value="1"/>
</dbReference>
<dbReference type="EMBL" id="JACGXN010000021">
    <property type="protein sequence ID" value="MBA8882025.1"/>
    <property type="molecule type" value="Genomic_DNA"/>
</dbReference>
<evidence type="ECO:0000259" key="4">
    <source>
        <dbReference type="PROSITE" id="PS00662"/>
    </source>
</evidence>
<dbReference type="InterPro" id="IPR007831">
    <property type="entry name" value="T2SS_GspE_N"/>
</dbReference>
<dbReference type="InterPro" id="IPR037257">
    <property type="entry name" value="T2SS_E_N_sf"/>
</dbReference>
<proteinExistence type="inferred from homology"/>
<dbReference type="Proteomes" id="UP000549052">
    <property type="component" value="Unassembled WGS sequence"/>
</dbReference>
<sequence length="540" mass="59606">MLEKVGTSEQFVQHLAGQGHLTHEAVQRVRTAIASTGHAIDVVIRELGLMPEALFAKELAGFLRADLQVDFTALNNEVLLGRIGQRFAEDKALVPLRLTDEVLELIVANPFDADTMDALSYLFDVPVKLLIAPRSAIEEYLRHLGQEPGPSDVIDLTDDDNKSSDVERLLDIAREAPVVRFVSRIVQRAVDEKTTDIHIEPQEDLIRIRFRRDGLLDAVETAAKSLHAGIASRIKILAKLNIAERRLPQDGRLRFSVRGQEIDFRVSIMPTIHGETIVLRILDRSNVKLNLGSLGYDEKAREKIVEIANRPNGIILITGPTGSGKTTTLYSMLHELNRTDVKIFTVEDPVEYRIKGITQLQVDPAIGLTFASALRSVLRQDPDIILVGEIRDRETAQIAIQAALTGHLVLSTLHTNNAVGAVSRLRDMGIESYLLEATLRGVISQRLLRTSCPACAGRAGNMTCKTCHGSGFNGRQVTYEILEITEVVRQAISNALAQEEIERLARTNGMQLMTDHASSLVKSGKTTAEEVARVVDLEKS</sequence>
<dbReference type="RefSeq" id="WP_182552728.1">
    <property type="nucleotide sequence ID" value="NZ_JACGXN010000021.1"/>
</dbReference>
<dbReference type="Gene3D" id="3.40.50.300">
    <property type="entry name" value="P-loop containing nucleotide triphosphate hydrolases"/>
    <property type="match status" value="1"/>
</dbReference>
<organism evidence="5 6">
    <name type="scientific">Phyllobacterium myrsinacearum</name>
    <dbReference type="NCBI Taxonomy" id="28101"/>
    <lineage>
        <taxon>Bacteria</taxon>
        <taxon>Pseudomonadati</taxon>
        <taxon>Pseudomonadota</taxon>
        <taxon>Alphaproteobacteria</taxon>
        <taxon>Hyphomicrobiales</taxon>
        <taxon>Phyllobacteriaceae</taxon>
        <taxon>Phyllobacterium</taxon>
    </lineage>
</organism>
<dbReference type="PANTHER" id="PTHR30258:SF2">
    <property type="entry name" value="COMG OPERON PROTEIN 1"/>
    <property type="match status" value="1"/>
</dbReference>
<dbReference type="PANTHER" id="PTHR30258">
    <property type="entry name" value="TYPE II SECRETION SYSTEM PROTEIN GSPE-RELATED"/>
    <property type="match status" value="1"/>
</dbReference>
<reference evidence="5 6" key="1">
    <citation type="submission" date="2020-07" db="EMBL/GenBank/DDBJ databases">
        <title>Genomic Encyclopedia of Type Strains, Phase IV (KMG-V): Genome sequencing to study the core and pangenomes of soil and plant-associated prokaryotes.</title>
        <authorList>
            <person name="Whitman W."/>
        </authorList>
    </citation>
    <scope>NUCLEOTIDE SEQUENCE [LARGE SCALE GENOMIC DNA]</scope>
    <source>
        <strain evidence="5 6">AN3</strain>
    </source>
</reference>
<dbReference type="PROSITE" id="PS00662">
    <property type="entry name" value="T2SP_E"/>
    <property type="match status" value="1"/>
</dbReference>
<evidence type="ECO:0000256" key="2">
    <source>
        <dbReference type="ARBA" id="ARBA00022741"/>
    </source>
</evidence>
<dbReference type="Pfam" id="PF00437">
    <property type="entry name" value="T2SSE"/>
    <property type="match status" value="1"/>
</dbReference>
<keyword evidence="3" id="KW-0067">ATP-binding</keyword>
<dbReference type="GO" id="GO:0016887">
    <property type="term" value="F:ATP hydrolysis activity"/>
    <property type="evidence" value="ECO:0007669"/>
    <property type="project" value="TreeGrafter"/>
</dbReference>
<dbReference type="CDD" id="cd01129">
    <property type="entry name" value="PulE-GspE-like"/>
    <property type="match status" value="1"/>
</dbReference>
<dbReference type="AlphaFoldDB" id="A0A839EV98"/>